<comment type="catalytic activity">
    <reaction evidence="8">
        <text>a 6-O-methyl-2'-deoxyguanosine in DNA + L-cysteinyl-[protein] = S-methyl-L-cysteinyl-[protein] + a 2'-deoxyguanosine in DNA</text>
        <dbReference type="Rhea" id="RHEA:24000"/>
        <dbReference type="Rhea" id="RHEA-COMP:10131"/>
        <dbReference type="Rhea" id="RHEA-COMP:10132"/>
        <dbReference type="Rhea" id="RHEA-COMP:11367"/>
        <dbReference type="Rhea" id="RHEA-COMP:11368"/>
        <dbReference type="ChEBI" id="CHEBI:29950"/>
        <dbReference type="ChEBI" id="CHEBI:82612"/>
        <dbReference type="ChEBI" id="CHEBI:85445"/>
        <dbReference type="ChEBI" id="CHEBI:85448"/>
        <dbReference type="EC" id="2.1.1.63"/>
    </reaction>
</comment>
<accession>Q2LRJ6</accession>
<dbReference type="FunFam" id="1.10.10.10:FF:000214">
    <property type="entry name" value="Methylated-DNA--protein-cysteine methyltransferase"/>
    <property type="match status" value="1"/>
</dbReference>
<dbReference type="PANTHER" id="PTHR10815">
    <property type="entry name" value="METHYLATED-DNA--PROTEIN-CYSTEINE METHYLTRANSFERASE"/>
    <property type="match status" value="1"/>
</dbReference>
<dbReference type="STRING" id="56780.SYN_02919"/>
<dbReference type="InterPro" id="IPR029063">
    <property type="entry name" value="SAM-dependent_MTases_sf"/>
</dbReference>
<organism evidence="11 12">
    <name type="scientific">Syntrophus aciditrophicus (strain SB)</name>
    <dbReference type="NCBI Taxonomy" id="56780"/>
    <lineage>
        <taxon>Bacteria</taxon>
        <taxon>Pseudomonadati</taxon>
        <taxon>Thermodesulfobacteriota</taxon>
        <taxon>Syntrophia</taxon>
        <taxon>Syntrophales</taxon>
        <taxon>Syntrophaceae</taxon>
        <taxon>Syntrophus</taxon>
    </lineage>
</organism>
<evidence type="ECO:0000256" key="5">
    <source>
        <dbReference type="ARBA" id="ARBA00022679"/>
    </source>
</evidence>
<comment type="similarity">
    <text evidence="2">Belongs to the MGMT family.</text>
</comment>
<evidence type="ECO:0000259" key="10">
    <source>
        <dbReference type="Pfam" id="PF13649"/>
    </source>
</evidence>
<evidence type="ECO:0000256" key="8">
    <source>
        <dbReference type="ARBA" id="ARBA00049348"/>
    </source>
</evidence>
<keyword evidence="7" id="KW-0234">DNA repair</keyword>
<dbReference type="AlphaFoldDB" id="Q2LRJ6"/>
<dbReference type="GO" id="GO:0003908">
    <property type="term" value="F:methylated-DNA-[protein]-cysteine S-methyltransferase activity"/>
    <property type="evidence" value="ECO:0007669"/>
    <property type="project" value="UniProtKB-EC"/>
</dbReference>
<dbReference type="Gene3D" id="3.40.50.150">
    <property type="entry name" value="Vaccinia Virus protein VP39"/>
    <property type="match status" value="1"/>
</dbReference>
<dbReference type="HOGENOM" id="CLU_622438_0_0_7"/>
<evidence type="ECO:0000256" key="1">
    <source>
        <dbReference type="ARBA" id="ARBA00001286"/>
    </source>
</evidence>
<dbReference type="Pfam" id="PF01035">
    <property type="entry name" value="DNA_binding_1"/>
    <property type="match status" value="1"/>
</dbReference>
<dbReference type="SUPFAM" id="SSF46767">
    <property type="entry name" value="Methylated DNA-protein cysteine methyltransferase, C-terminal domain"/>
    <property type="match status" value="1"/>
</dbReference>
<keyword evidence="12" id="KW-1185">Reference proteome</keyword>
<dbReference type="GO" id="GO:0032259">
    <property type="term" value="P:methylation"/>
    <property type="evidence" value="ECO:0007669"/>
    <property type="project" value="UniProtKB-KW"/>
</dbReference>
<evidence type="ECO:0000259" key="9">
    <source>
        <dbReference type="Pfam" id="PF01035"/>
    </source>
</evidence>
<dbReference type="EMBL" id="CP000252">
    <property type="protein sequence ID" value="ABC76705.1"/>
    <property type="molecule type" value="Genomic_DNA"/>
</dbReference>
<proteinExistence type="inferred from homology"/>
<evidence type="ECO:0000256" key="4">
    <source>
        <dbReference type="ARBA" id="ARBA00022603"/>
    </source>
</evidence>
<dbReference type="CDD" id="cd06445">
    <property type="entry name" value="ATase"/>
    <property type="match status" value="1"/>
</dbReference>
<dbReference type="InterPro" id="IPR014048">
    <property type="entry name" value="MethylDNA_cys_MeTrfase_DNA-bd"/>
</dbReference>
<dbReference type="CDD" id="cd02440">
    <property type="entry name" value="AdoMet_MTases"/>
    <property type="match status" value="1"/>
</dbReference>
<keyword evidence="5" id="KW-0808">Transferase</keyword>
<dbReference type="Proteomes" id="UP000001933">
    <property type="component" value="Chromosome"/>
</dbReference>
<dbReference type="EC" id="2.1.1.63" evidence="3"/>
<dbReference type="GO" id="GO:0006281">
    <property type="term" value="P:DNA repair"/>
    <property type="evidence" value="ECO:0007669"/>
    <property type="project" value="UniProtKB-KW"/>
</dbReference>
<dbReference type="KEGG" id="sat:SYN_02919"/>
<evidence type="ECO:0000313" key="11">
    <source>
        <dbReference type="EMBL" id="ABC76705.1"/>
    </source>
</evidence>
<feature type="domain" description="Methyltransferase" evidence="10">
    <location>
        <begin position="264"/>
        <end position="362"/>
    </location>
</feature>
<dbReference type="NCBIfam" id="TIGR00589">
    <property type="entry name" value="ogt"/>
    <property type="match status" value="1"/>
</dbReference>
<evidence type="ECO:0000256" key="2">
    <source>
        <dbReference type="ARBA" id="ARBA00008711"/>
    </source>
</evidence>
<feature type="domain" description="Methylated-DNA-[protein]-cysteine S-methyltransferase DNA binding" evidence="9">
    <location>
        <begin position="106"/>
        <end position="186"/>
    </location>
</feature>
<evidence type="ECO:0000256" key="7">
    <source>
        <dbReference type="ARBA" id="ARBA00023204"/>
    </source>
</evidence>
<gene>
    <name evidence="11" type="ORF">SYN_02919</name>
</gene>
<dbReference type="eggNOG" id="COG0350">
    <property type="taxonomic scope" value="Bacteria"/>
</dbReference>
<dbReference type="SUPFAM" id="SSF53335">
    <property type="entry name" value="S-adenosyl-L-methionine-dependent methyltransferases"/>
    <property type="match status" value="1"/>
</dbReference>
<sequence>MIMAHIRVDELMNQEATHTPAFCLRDTPFGPVAVLWSVHGGEPKIGRILLSAPEISAGQAVRALFPHSRGASCEEIGLILDQIAAFLGGEDSRFSLDSLRLDLCTAFQKRVLLADYAIPRGRISTYGLIAKHLDNPKGARAVGTALANNPFPLVVPCHRAIRSDGSLGGFQYGLEMKRKLLEMEGIVFQDKNHVATQDFFYRDEAGRVGEKEHSGKLIVNETLNAQQRHWENTFSEAEDLFGIEPSEPARIAVELFLKEGKRRILELGGGQGRDALFFASQGFQVDVLDYSEQSITTIAEKARQMGLSDKVKAIRHDIREPLPFEDGIFDACFSHMLYCMALTTAELERLSSEVRRVLRPAGLNIYTVRHTGDAHYGAGISRGEDLYEVGGFIVHFFTREKVERLAGGYDLVGIDEFEEGDLPRKLFRVTLRKKDWVSAS</sequence>
<name>Q2LRJ6_SYNAS</name>
<evidence type="ECO:0000313" key="12">
    <source>
        <dbReference type="Proteomes" id="UP000001933"/>
    </source>
</evidence>
<keyword evidence="6" id="KW-0227">DNA damage</keyword>
<dbReference type="Pfam" id="PF13649">
    <property type="entry name" value="Methyltransf_25"/>
    <property type="match status" value="1"/>
</dbReference>
<evidence type="ECO:0000256" key="6">
    <source>
        <dbReference type="ARBA" id="ARBA00022763"/>
    </source>
</evidence>
<dbReference type="eggNOG" id="COG2226">
    <property type="taxonomic scope" value="Bacteria"/>
</dbReference>
<dbReference type="InterPro" id="IPR036388">
    <property type="entry name" value="WH-like_DNA-bd_sf"/>
</dbReference>
<reference evidence="11 12" key="1">
    <citation type="journal article" date="2007" name="Proc. Natl. Acad. Sci. U.S.A.">
        <title>The genome of Syntrophus aciditrophicus: life at the thermodynamic limit of microbial growth.</title>
        <authorList>
            <person name="McInerney M.J."/>
            <person name="Rohlin L."/>
            <person name="Mouttaki H."/>
            <person name="Kim U."/>
            <person name="Krupp R.S."/>
            <person name="Rios-Hernandez L."/>
            <person name="Sieber J."/>
            <person name="Struchtemeyer C.G."/>
            <person name="Bhattacharyya A."/>
            <person name="Campbell J.W."/>
            <person name="Gunsalus R.P."/>
        </authorList>
    </citation>
    <scope>NUCLEOTIDE SEQUENCE [LARGE SCALE GENOMIC DNA]</scope>
    <source>
        <strain evidence="11 12">SB</strain>
    </source>
</reference>
<comment type="catalytic activity">
    <reaction evidence="1">
        <text>a 4-O-methyl-thymidine in DNA + L-cysteinyl-[protein] = a thymidine in DNA + S-methyl-L-cysteinyl-[protein]</text>
        <dbReference type="Rhea" id="RHEA:53428"/>
        <dbReference type="Rhea" id="RHEA-COMP:10131"/>
        <dbReference type="Rhea" id="RHEA-COMP:10132"/>
        <dbReference type="Rhea" id="RHEA-COMP:13555"/>
        <dbReference type="Rhea" id="RHEA-COMP:13556"/>
        <dbReference type="ChEBI" id="CHEBI:29950"/>
        <dbReference type="ChEBI" id="CHEBI:82612"/>
        <dbReference type="ChEBI" id="CHEBI:137386"/>
        <dbReference type="ChEBI" id="CHEBI:137387"/>
        <dbReference type="EC" id="2.1.1.63"/>
    </reaction>
</comment>
<dbReference type="PANTHER" id="PTHR10815:SF13">
    <property type="entry name" value="METHYLATED-DNA--PROTEIN-CYSTEINE METHYLTRANSFERASE"/>
    <property type="match status" value="1"/>
</dbReference>
<dbReference type="InterPro" id="IPR036217">
    <property type="entry name" value="MethylDNA_cys_MeTrfase_DNAb"/>
</dbReference>
<dbReference type="InParanoid" id="Q2LRJ6"/>
<keyword evidence="4 11" id="KW-0489">Methyltransferase</keyword>
<dbReference type="InterPro" id="IPR041698">
    <property type="entry name" value="Methyltransf_25"/>
</dbReference>
<evidence type="ECO:0000256" key="3">
    <source>
        <dbReference type="ARBA" id="ARBA00011918"/>
    </source>
</evidence>
<protein>
    <recommendedName>
        <fullName evidence="3">methylated-DNA--[protein]-cysteine S-methyltransferase</fullName>
        <ecNumber evidence="3">2.1.1.63</ecNumber>
    </recommendedName>
</protein>
<dbReference type="Gene3D" id="1.10.10.10">
    <property type="entry name" value="Winged helix-like DNA-binding domain superfamily/Winged helix DNA-binding domain"/>
    <property type="match status" value="1"/>
</dbReference>